<keyword evidence="3" id="KW-1185">Reference proteome</keyword>
<name>A0A392UQS1_9FABA</name>
<evidence type="ECO:0000313" key="3">
    <source>
        <dbReference type="Proteomes" id="UP000265520"/>
    </source>
</evidence>
<proteinExistence type="predicted"/>
<feature type="domain" description="Methyltransferase type 11" evidence="1">
    <location>
        <begin position="3"/>
        <end position="33"/>
    </location>
</feature>
<sequence length="33" mass="4089">MLRRNIRSRPLMRWRVMDMTSMQFEDEAFDAVV</sequence>
<keyword evidence="2" id="KW-0489">Methyltransferase</keyword>
<keyword evidence="2" id="KW-0808">Transferase</keyword>
<dbReference type="GO" id="GO:0032259">
    <property type="term" value="P:methylation"/>
    <property type="evidence" value="ECO:0007669"/>
    <property type="project" value="UniProtKB-KW"/>
</dbReference>
<accession>A0A392UQS1</accession>
<dbReference type="AlphaFoldDB" id="A0A392UQS1"/>
<dbReference type="InterPro" id="IPR029063">
    <property type="entry name" value="SAM-dependent_MTases_sf"/>
</dbReference>
<dbReference type="GO" id="GO:0008757">
    <property type="term" value="F:S-adenosylmethionine-dependent methyltransferase activity"/>
    <property type="evidence" value="ECO:0007669"/>
    <property type="project" value="InterPro"/>
</dbReference>
<evidence type="ECO:0000259" key="1">
    <source>
        <dbReference type="Pfam" id="PF08241"/>
    </source>
</evidence>
<protein>
    <submittedName>
        <fullName evidence="2">Methyltransferase-like protein 13-like</fullName>
    </submittedName>
</protein>
<gene>
    <name evidence="2" type="ORF">A2U01_0099664</name>
</gene>
<comment type="caution">
    <text evidence="2">The sequence shown here is derived from an EMBL/GenBank/DDBJ whole genome shotgun (WGS) entry which is preliminary data.</text>
</comment>
<feature type="non-terminal residue" evidence="2">
    <location>
        <position position="33"/>
    </location>
</feature>
<dbReference type="InterPro" id="IPR013216">
    <property type="entry name" value="Methyltransf_11"/>
</dbReference>
<dbReference type="Proteomes" id="UP000265520">
    <property type="component" value="Unassembled WGS sequence"/>
</dbReference>
<dbReference type="Pfam" id="PF08241">
    <property type="entry name" value="Methyltransf_11"/>
    <property type="match status" value="1"/>
</dbReference>
<dbReference type="EMBL" id="LXQA010949855">
    <property type="protein sequence ID" value="MCI78394.1"/>
    <property type="molecule type" value="Genomic_DNA"/>
</dbReference>
<reference evidence="2 3" key="1">
    <citation type="journal article" date="2018" name="Front. Plant Sci.">
        <title>Red Clover (Trifolium pratense) and Zigzag Clover (T. medium) - A Picture of Genomic Similarities and Differences.</title>
        <authorList>
            <person name="Dluhosova J."/>
            <person name="Istvanek J."/>
            <person name="Nedelnik J."/>
            <person name="Repkova J."/>
        </authorList>
    </citation>
    <scope>NUCLEOTIDE SEQUENCE [LARGE SCALE GENOMIC DNA]</scope>
    <source>
        <strain evidence="3">cv. 10/8</strain>
        <tissue evidence="2">Leaf</tissue>
    </source>
</reference>
<evidence type="ECO:0000313" key="2">
    <source>
        <dbReference type="EMBL" id="MCI78394.1"/>
    </source>
</evidence>
<dbReference type="Gene3D" id="3.40.50.150">
    <property type="entry name" value="Vaccinia Virus protein VP39"/>
    <property type="match status" value="1"/>
</dbReference>
<organism evidence="2 3">
    <name type="scientific">Trifolium medium</name>
    <dbReference type="NCBI Taxonomy" id="97028"/>
    <lineage>
        <taxon>Eukaryota</taxon>
        <taxon>Viridiplantae</taxon>
        <taxon>Streptophyta</taxon>
        <taxon>Embryophyta</taxon>
        <taxon>Tracheophyta</taxon>
        <taxon>Spermatophyta</taxon>
        <taxon>Magnoliopsida</taxon>
        <taxon>eudicotyledons</taxon>
        <taxon>Gunneridae</taxon>
        <taxon>Pentapetalae</taxon>
        <taxon>rosids</taxon>
        <taxon>fabids</taxon>
        <taxon>Fabales</taxon>
        <taxon>Fabaceae</taxon>
        <taxon>Papilionoideae</taxon>
        <taxon>50 kb inversion clade</taxon>
        <taxon>NPAAA clade</taxon>
        <taxon>Hologalegina</taxon>
        <taxon>IRL clade</taxon>
        <taxon>Trifolieae</taxon>
        <taxon>Trifolium</taxon>
    </lineage>
</organism>